<dbReference type="InterPro" id="IPR002347">
    <property type="entry name" value="SDR_fam"/>
</dbReference>
<evidence type="ECO:0000259" key="4">
    <source>
        <dbReference type="SMART" id="SM00822"/>
    </source>
</evidence>
<dbReference type="InterPro" id="IPR020904">
    <property type="entry name" value="Sc_DH/Rdtase_CS"/>
</dbReference>
<comment type="similarity">
    <text evidence="1 3">Belongs to the short-chain dehydrogenases/reductases (SDR) family.</text>
</comment>
<dbReference type="OrthoDB" id="2102561at2759"/>
<name>A0A2P6VS17_9CHLO</name>
<evidence type="ECO:0000256" key="2">
    <source>
        <dbReference type="ARBA" id="ARBA00023002"/>
    </source>
</evidence>
<comment type="caution">
    <text evidence="5">The sequence shown here is derived from an EMBL/GenBank/DDBJ whole genome shotgun (WGS) entry which is preliminary data.</text>
</comment>
<dbReference type="InterPro" id="IPR057326">
    <property type="entry name" value="KR_dom"/>
</dbReference>
<organism evidence="5 6">
    <name type="scientific">Micractinium conductrix</name>
    <dbReference type="NCBI Taxonomy" id="554055"/>
    <lineage>
        <taxon>Eukaryota</taxon>
        <taxon>Viridiplantae</taxon>
        <taxon>Chlorophyta</taxon>
        <taxon>core chlorophytes</taxon>
        <taxon>Trebouxiophyceae</taxon>
        <taxon>Chlorellales</taxon>
        <taxon>Chlorellaceae</taxon>
        <taxon>Chlorella clade</taxon>
        <taxon>Micractinium</taxon>
    </lineage>
</organism>
<keyword evidence="6" id="KW-1185">Reference proteome</keyword>
<dbReference type="Proteomes" id="UP000239649">
    <property type="component" value="Unassembled WGS sequence"/>
</dbReference>
<keyword evidence="2" id="KW-0560">Oxidoreductase</keyword>
<protein>
    <submittedName>
        <fullName evidence="5">Short-chain dehydrogenase reductase isoform A</fullName>
    </submittedName>
</protein>
<reference evidence="5 6" key="1">
    <citation type="journal article" date="2018" name="Plant J.">
        <title>Genome sequences of Chlorella sorokiniana UTEX 1602 and Micractinium conductrix SAG 241.80: implications to maltose excretion by a green alga.</title>
        <authorList>
            <person name="Arriola M.B."/>
            <person name="Velmurugan N."/>
            <person name="Zhang Y."/>
            <person name="Plunkett M.H."/>
            <person name="Hondzo H."/>
            <person name="Barney B.M."/>
        </authorList>
    </citation>
    <scope>NUCLEOTIDE SEQUENCE [LARGE SCALE GENOMIC DNA]</scope>
    <source>
        <strain evidence="5 6">SAG 241.80</strain>
    </source>
</reference>
<dbReference type="Gene3D" id="3.40.50.720">
    <property type="entry name" value="NAD(P)-binding Rossmann-like Domain"/>
    <property type="match status" value="1"/>
</dbReference>
<dbReference type="EMBL" id="LHPF02000001">
    <property type="protein sequence ID" value="PSC76884.1"/>
    <property type="molecule type" value="Genomic_DNA"/>
</dbReference>
<dbReference type="SMART" id="SM00822">
    <property type="entry name" value="PKS_KR"/>
    <property type="match status" value="1"/>
</dbReference>
<dbReference type="Pfam" id="PF00106">
    <property type="entry name" value="adh_short"/>
    <property type="match status" value="1"/>
</dbReference>
<dbReference type="AlphaFoldDB" id="A0A2P6VS17"/>
<dbReference type="SUPFAM" id="SSF51735">
    <property type="entry name" value="NAD(P)-binding Rossmann-fold domains"/>
    <property type="match status" value="1"/>
</dbReference>
<evidence type="ECO:0000256" key="1">
    <source>
        <dbReference type="ARBA" id="ARBA00006484"/>
    </source>
</evidence>
<gene>
    <name evidence="5" type="primary">g925</name>
    <name evidence="5" type="ORF">C2E20_0925</name>
</gene>
<sequence>MPNVVLITGCSSGLGRALAQRLHAQRDADGAPCYTVYTSARNAVSLRDLAAQGLRTVQLDVTNQKSVDSAVKKILGEANRIDILINNAGLSRVGPIVEQPMSEVEEVLNANFFGVIRVTQAVAPHMMRQRGGLVVMIGSVTSLLSAPFGAAYAASKAALLSLSDALRLELQPFGVHVTHATAGAIRSSFSDNIVAGSAVARYEKPTSLYAPLADMIRARAQASQDPKVSVAAADAADQIARVIAASALPAPPPAVSRFGLGWLGGWLLGSSAAAAAPVDAAPASKDIGPMASGTSAVWRPRVPPTYFLVGGNARQYFLAGVVQKLLPSGAPANGKLAATFGLDKPVPLTMP</sequence>
<evidence type="ECO:0000256" key="3">
    <source>
        <dbReference type="RuleBase" id="RU000363"/>
    </source>
</evidence>
<feature type="domain" description="Ketoreductase" evidence="4">
    <location>
        <begin position="3"/>
        <end position="188"/>
    </location>
</feature>
<dbReference type="PROSITE" id="PS00061">
    <property type="entry name" value="ADH_SHORT"/>
    <property type="match status" value="1"/>
</dbReference>
<evidence type="ECO:0000313" key="5">
    <source>
        <dbReference type="EMBL" id="PSC76884.1"/>
    </source>
</evidence>
<dbReference type="PANTHER" id="PTHR44169">
    <property type="entry name" value="NADPH-DEPENDENT 1-ACYLDIHYDROXYACETONE PHOSPHATE REDUCTASE"/>
    <property type="match status" value="1"/>
</dbReference>
<dbReference type="InterPro" id="IPR036291">
    <property type="entry name" value="NAD(P)-bd_dom_sf"/>
</dbReference>
<dbReference type="PANTHER" id="PTHR44169:SF6">
    <property type="entry name" value="NADPH-DEPENDENT 1-ACYLDIHYDROXYACETONE PHOSPHATE REDUCTASE"/>
    <property type="match status" value="1"/>
</dbReference>
<accession>A0A2P6VS17</accession>
<proteinExistence type="inferred from homology"/>
<dbReference type="PRINTS" id="PR00081">
    <property type="entry name" value="GDHRDH"/>
</dbReference>
<dbReference type="GO" id="GO:0016491">
    <property type="term" value="F:oxidoreductase activity"/>
    <property type="evidence" value="ECO:0007669"/>
    <property type="project" value="UniProtKB-KW"/>
</dbReference>
<dbReference type="PRINTS" id="PR00080">
    <property type="entry name" value="SDRFAMILY"/>
</dbReference>
<evidence type="ECO:0000313" key="6">
    <source>
        <dbReference type="Proteomes" id="UP000239649"/>
    </source>
</evidence>